<dbReference type="PROSITE" id="PS00109">
    <property type="entry name" value="PROTEIN_KINASE_TYR"/>
    <property type="match status" value="1"/>
</dbReference>
<evidence type="ECO:0000256" key="3">
    <source>
        <dbReference type="ARBA" id="ARBA00022741"/>
    </source>
</evidence>
<dbReference type="Proteomes" id="UP000530928">
    <property type="component" value="Unassembled WGS sequence"/>
</dbReference>
<dbReference type="AlphaFoldDB" id="A0A7W0CQ93"/>
<dbReference type="SUPFAM" id="SSF56112">
    <property type="entry name" value="Protein kinase-like (PK-like)"/>
    <property type="match status" value="1"/>
</dbReference>
<keyword evidence="3" id="KW-0547">Nucleotide-binding</keyword>
<proteinExistence type="predicted"/>
<accession>A0A7W0CQ93</accession>
<dbReference type="PANTHER" id="PTHR43671:SF13">
    <property type="entry name" value="SERINE_THREONINE-PROTEIN KINASE NEK2"/>
    <property type="match status" value="1"/>
</dbReference>
<evidence type="ECO:0000313" key="8">
    <source>
        <dbReference type="EMBL" id="MBA2895356.1"/>
    </source>
</evidence>
<keyword evidence="4" id="KW-0418">Kinase</keyword>
<dbReference type="Pfam" id="PF00069">
    <property type="entry name" value="Pkinase"/>
    <property type="match status" value="1"/>
</dbReference>
<dbReference type="InterPro" id="IPR008266">
    <property type="entry name" value="Tyr_kinase_AS"/>
</dbReference>
<sequence length="396" mass="40936">MNGDYELAAVLGRGGQGAAYLGRAADGAYVQGTSLEELVLQAGPLDANTLHRLALATAGALAELHRAGVVHGDLRPANVLVATGGPRVAGYEVRTDLPPGWYGTPDYLAPEQVAGYAPGYASDLFSWAATMTWAATGRHPFGGADAQEMAYRVGNLPADLSQVPFGVRVVLDRCLAKQPQHRPTAQDASGMLAGGQPGFVPHQGGPSPTLRMPVAETQAAPRKSSAGLVVALVLGLLVLVGGGAFATVTLTGDKDPAPLTHVPVTAEPSTAAAEPTSSGKPESPEISVAGTWTGTYMCNQGKTALELTITDAGSGELEATFAFKADPSNPDVPSGSFAMRGRLTGPVLELTGDRWIDQPGEYLMVDLKAAIEGDKPTAIRGVVDSDGCSTFEVRRR</sequence>
<dbReference type="PANTHER" id="PTHR43671">
    <property type="entry name" value="SERINE/THREONINE-PROTEIN KINASE NEK"/>
    <property type="match status" value="1"/>
</dbReference>
<keyword evidence="6" id="KW-1133">Transmembrane helix</keyword>
<dbReference type="InterPro" id="IPR000719">
    <property type="entry name" value="Prot_kinase_dom"/>
</dbReference>
<dbReference type="SMART" id="SM00220">
    <property type="entry name" value="S_TKc"/>
    <property type="match status" value="1"/>
</dbReference>
<dbReference type="EMBL" id="JACDUR010000007">
    <property type="protein sequence ID" value="MBA2895356.1"/>
    <property type="molecule type" value="Genomic_DNA"/>
</dbReference>
<gene>
    <name evidence="8" type="ORF">HNR30_006742</name>
</gene>
<protein>
    <recommendedName>
        <fullName evidence="1">non-specific serine/threonine protein kinase</fullName>
        <ecNumber evidence="1">2.7.11.1</ecNumber>
    </recommendedName>
</protein>
<keyword evidence="6" id="KW-0472">Membrane</keyword>
<evidence type="ECO:0000256" key="5">
    <source>
        <dbReference type="ARBA" id="ARBA00022840"/>
    </source>
</evidence>
<dbReference type="EC" id="2.7.11.1" evidence="1"/>
<dbReference type="InterPro" id="IPR011009">
    <property type="entry name" value="Kinase-like_dom_sf"/>
</dbReference>
<name>A0A7W0CQ93_9ACTN</name>
<dbReference type="GO" id="GO:0004674">
    <property type="term" value="F:protein serine/threonine kinase activity"/>
    <property type="evidence" value="ECO:0007669"/>
    <property type="project" value="UniProtKB-EC"/>
</dbReference>
<comment type="caution">
    <text evidence="8">The sequence shown here is derived from an EMBL/GenBank/DDBJ whole genome shotgun (WGS) entry which is preliminary data.</text>
</comment>
<keyword evidence="6" id="KW-0812">Transmembrane</keyword>
<dbReference type="PROSITE" id="PS50011">
    <property type="entry name" value="PROTEIN_KINASE_DOM"/>
    <property type="match status" value="1"/>
</dbReference>
<dbReference type="RefSeq" id="WP_181614117.1">
    <property type="nucleotide sequence ID" value="NZ_BAABAM010000009.1"/>
</dbReference>
<evidence type="ECO:0000256" key="4">
    <source>
        <dbReference type="ARBA" id="ARBA00022777"/>
    </source>
</evidence>
<evidence type="ECO:0000256" key="6">
    <source>
        <dbReference type="SAM" id="Phobius"/>
    </source>
</evidence>
<evidence type="ECO:0000256" key="1">
    <source>
        <dbReference type="ARBA" id="ARBA00012513"/>
    </source>
</evidence>
<organism evidence="8 9">
    <name type="scientific">Nonomuraea soli</name>
    <dbReference type="NCBI Taxonomy" id="1032476"/>
    <lineage>
        <taxon>Bacteria</taxon>
        <taxon>Bacillati</taxon>
        <taxon>Actinomycetota</taxon>
        <taxon>Actinomycetes</taxon>
        <taxon>Streptosporangiales</taxon>
        <taxon>Streptosporangiaceae</taxon>
        <taxon>Nonomuraea</taxon>
    </lineage>
</organism>
<feature type="transmembrane region" description="Helical" evidence="6">
    <location>
        <begin position="228"/>
        <end position="250"/>
    </location>
</feature>
<dbReference type="GO" id="GO:0005524">
    <property type="term" value="F:ATP binding"/>
    <property type="evidence" value="ECO:0007669"/>
    <property type="project" value="UniProtKB-KW"/>
</dbReference>
<keyword evidence="2" id="KW-0808">Transferase</keyword>
<reference evidence="8 9" key="1">
    <citation type="submission" date="2020-07" db="EMBL/GenBank/DDBJ databases">
        <title>Genomic Encyclopedia of Type Strains, Phase IV (KMG-IV): sequencing the most valuable type-strain genomes for metagenomic binning, comparative biology and taxonomic classification.</title>
        <authorList>
            <person name="Goeker M."/>
        </authorList>
    </citation>
    <scope>NUCLEOTIDE SEQUENCE [LARGE SCALE GENOMIC DNA]</scope>
    <source>
        <strain evidence="8 9">DSM 45533</strain>
    </source>
</reference>
<evidence type="ECO:0000313" key="9">
    <source>
        <dbReference type="Proteomes" id="UP000530928"/>
    </source>
</evidence>
<keyword evidence="9" id="KW-1185">Reference proteome</keyword>
<keyword evidence="5" id="KW-0067">ATP-binding</keyword>
<evidence type="ECO:0000256" key="2">
    <source>
        <dbReference type="ARBA" id="ARBA00022679"/>
    </source>
</evidence>
<dbReference type="InterPro" id="IPR050660">
    <property type="entry name" value="NEK_Ser/Thr_kinase"/>
</dbReference>
<feature type="domain" description="Protein kinase" evidence="7">
    <location>
        <begin position="1"/>
        <end position="199"/>
    </location>
</feature>
<dbReference type="Gene3D" id="1.10.510.10">
    <property type="entry name" value="Transferase(Phosphotransferase) domain 1"/>
    <property type="match status" value="1"/>
</dbReference>
<evidence type="ECO:0000259" key="7">
    <source>
        <dbReference type="PROSITE" id="PS50011"/>
    </source>
</evidence>